<evidence type="ECO:0000259" key="1">
    <source>
        <dbReference type="Pfam" id="PF24925"/>
    </source>
</evidence>
<name>A0A392NA63_9FABA</name>
<dbReference type="EMBL" id="LXQA010033104">
    <property type="protein sequence ID" value="MCH96737.1"/>
    <property type="molecule type" value="Genomic_DNA"/>
</dbReference>
<gene>
    <name evidence="2" type="ORF">A2U01_0017726</name>
</gene>
<dbReference type="PANTHER" id="PTHR33054">
    <property type="entry name" value="CCHC-TYPE DOMAIN-CONTAINING PROTEIN"/>
    <property type="match status" value="1"/>
</dbReference>
<dbReference type="Pfam" id="PF24925">
    <property type="entry name" value="DUF7746"/>
    <property type="match status" value="1"/>
</dbReference>
<protein>
    <recommendedName>
        <fullName evidence="1">DUF7746 domain-containing protein</fullName>
    </recommendedName>
</protein>
<keyword evidence="3" id="KW-1185">Reference proteome</keyword>
<feature type="non-terminal residue" evidence="2">
    <location>
        <position position="250"/>
    </location>
</feature>
<feature type="domain" description="DUF7746" evidence="1">
    <location>
        <begin position="127"/>
        <end position="220"/>
    </location>
</feature>
<dbReference type="InterPro" id="IPR056648">
    <property type="entry name" value="DUF7746"/>
</dbReference>
<comment type="caution">
    <text evidence="2">The sequence shown here is derived from an EMBL/GenBank/DDBJ whole genome shotgun (WGS) entry which is preliminary data.</text>
</comment>
<proteinExistence type="predicted"/>
<organism evidence="2 3">
    <name type="scientific">Trifolium medium</name>
    <dbReference type="NCBI Taxonomy" id="97028"/>
    <lineage>
        <taxon>Eukaryota</taxon>
        <taxon>Viridiplantae</taxon>
        <taxon>Streptophyta</taxon>
        <taxon>Embryophyta</taxon>
        <taxon>Tracheophyta</taxon>
        <taxon>Spermatophyta</taxon>
        <taxon>Magnoliopsida</taxon>
        <taxon>eudicotyledons</taxon>
        <taxon>Gunneridae</taxon>
        <taxon>Pentapetalae</taxon>
        <taxon>rosids</taxon>
        <taxon>fabids</taxon>
        <taxon>Fabales</taxon>
        <taxon>Fabaceae</taxon>
        <taxon>Papilionoideae</taxon>
        <taxon>50 kb inversion clade</taxon>
        <taxon>NPAAA clade</taxon>
        <taxon>Hologalegina</taxon>
        <taxon>IRL clade</taxon>
        <taxon>Trifolieae</taxon>
        <taxon>Trifolium</taxon>
    </lineage>
</organism>
<reference evidence="2 3" key="1">
    <citation type="journal article" date="2018" name="Front. Plant Sci.">
        <title>Red Clover (Trifolium pratense) and Zigzag Clover (T. medium) - A Picture of Genomic Similarities and Differences.</title>
        <authorList>
            <person name="Dluhosova J."/>
            <person name="Istvanek J."/>
            <person name="Nedelnik J."/>
            <person name="Repkova J."/>
        </authorList>
    </citation>
    <scope>NUCLEOTIDE SEQUENCE [LARGE SCALE GENOMIC DNA]</scope>
    <source>
        <strain evidence="3">cv. 10/8</strain>
        <tissue evidence="2">Leaf</tissue>
    </source>
</reference>
<sequence>MILEKLNINHDESTSSVNDVAIIQPPINIEGFKMTSKNDEFVKILEEKLKQIRLNVISQDNDSSNSDISDTENIDELVKMFANTNTDNTEVMINPVYASKPVEKYYYKRPSPQDLLFEEKEPYQNSYSGKTIYEWNIDGLNDKQIIDLVHRMLMYSTVCKQQGNTDSGIASFIVTGFIGQLRGWWDYYLNEAQRNEILTHKKLVQTISRETPEATEQEDAVYTMCLAILQHFVGANVPIAEKLQTLLQNL</sequence>
<accession>A0A392NA63</accession>
<dbReference type="Proteomes" id="UP000265520">
    <property type="component" value="Unassembled WGS sequence"/>
</dbReference>
<dbReference type="PANTHER" id="PTHR33054:SF9">
    <property type="entry name" value="CCHC-TYPE DOMAIN-CONTAINING PROTEIN"/>
    <property type="match status" value="1"/>
</dbReference>
<dbReference type="AlphaFoldDB" id="A0A392NA63"/>
<evidence type="ECO:0000313" key="3">
    <source>
        <dbReference type="Proteomes" id="UP000265520"/>
    </source>
</evidence>
<evidence type="ECO:0000313" key="2">
    <source>
        <dbReference type="EMBL" id="MCH96737.1"/>
    </source>
</evidence>